<reference evidence="4 5" key="1">
    <citation type="submission" date="2018-09" db="EMBL/GenBank/DDBJ databases">
        <title>Comparative genomics of Leucobacter spp.</title>
        <authorList>
            <person name="Reis A.C."/>
            <person name="Kolvenbach B.A."/>
            <person name="Corvini P.F.X."/>
            <person name="Nunes O.C."/>
        </authorList>
    </citation>
    <scope>NUCLEOTIDE SEQUENCE [LARGE SCALE GENOMIC DNA]</scope>
    <source>
        <strain evidence="4 5">L-1</strain>
    </source>
</reference>
<feature type="domain" description="Potassium channel" evidence="3">
    <location>
        <begin position="62"/>
        <end position="140"/>
    </location>
</feature>
<comment type="caution">
    <text evidence="4">The sequence shown here is derived from an EMBL/GenBank/DDBJ whole genome shotgun (WGS) entry which is preliminary data.</text>
</comment>
<dbReference type="EMBL" id="QYAD01000001">
    <property type="protein sequence ID" value="MBL3688566.1"/>
    <property type="molecule type" value="Genomic_DNA"/>
</dbReference>
<evidence type="ECO:0000256" key="2">
    <source>
        <dbReference type="SAM" id="Phobius"/>
    </source>
</evidence>
<proteinExistence type="predicted"/>
<feature type="compositionally biased region" description="Basic and acidic residues" evidence="1">
    <location>
        <begin position="164"/>
        <end position="181"/>
    </location>
</feature>
<sequence length="181" mass="19464">MATMGIVFALLIFFATVPLSAQDGTAWWLITLAVGSSLLLAAVLVRMFMRGSNLFRLLALLLVVAVACALGIFTVAREMPGQFSGIETRIDALYFTLTTMTTTGYGDIHAVGQFARALVSLILVFDLVFLGLFGAELSRIAQRTLGRVQGAAADQGHVNPPETAPERQKPEGPEHERAQAE</sequence>
<name>A0ABS1SNU0_9MICO</name>
<keyword evidence="2" id="KW-0812">Transmembrane</keyword>
<feature type="transmembrane region" description="Helical" evidence="2">
    <location>
        <begin position="55"/>
        <end position="76"/>
    </location>
</feature>
<evidence type="ECO:0000313" key="5">
    <source>
        <dbReference type="Proteomes" id="UP001646141"/>
    </source>
</evidence>
<keyword evidence="5" id="KW-1185">Reference proteome</keyword>
<dbReference type="Proteomes" id="UP001646141">
    <property type="component" value="Unassembled WGS sequence"/>
</dbReference>
<feature type="transmembrane region" description="Helical" evidence="2">
    <location>
        <begin position="114"/>
        <end position="135"/>
    </location>
</feature>
<evidence type="ECO:0000313" key="4">
    <source>
        <dbReference type="EMBL" id="MBL3688566.1"/>
    </source>
</evidence>
<evidence type="ECO:0000259" key="3">
    <source>
        <dbReference type="Pfam" id="PF07885"/>
    </source>
</evidence>
<gene>
    <name evidence="4" type="ORF">D3226_01145</name>
</gene>
<keyword evidence="2" id="KW-0472">Membrane</keyword>
<accession>A0ABS1SNU0</accession>
<organism evidence="4 5">
    <name type="scientific">Leucobacter chromiireducens subsp. chromiireducens</name>
    <dbReference type="NCBI Taxonomy" id="660067"/>
    <lineage>
        <taxon>Bacteria</taxon>
        <taxon>Bacillati</taxon>
        <taxon>Actinomycetota</taxon>
        <taxon>Actinomycetes</taxon>
        <taxon>Micrococcales</taxon>
        <taxon>Microbacteriaceae</taxon>
        <taxon>Leucobacter</taxon>
    </lineage>
</organism>
<feature type="region of interest" description="Disordered" evidence="1">
    <location>
        <begin position="151"/>
        <end position="181"/>
    </location>
</feature>
<dbReference type="InterPro" id="IPR013099">
    <property type="entry name" value="K_chnl_dom"/>
</dbReference>
<keyword evidence="2" id="KW-1133">Transmembrane helix</keyword>
<feature type="transmembrane region" description="Helical" evidence="2">
    <location>
        <begin position="31"/>
        <end position="48"/>
    </location>
</feature>
<evidence type="ECO:0000256" key="1">
    <source>
        <dbReference type="SAM" id="MobiDB-lite"/>
    </source>
</evidence>
<dbReference type="SUPFAM" id="SSF81324">
    <property type="entry name" value="Voltage-gated potassium channels"/>
    <property type="match status" value="1"/>
</dbReference>
<dbReference type="Gene3D" id="1.10.287.70">
    <property type="match status" value="1"/>
</dbReference>
<protein>
    <recommendedName>
        <fullName evidence="3">Potassium channel domain-containing protein</fullName>
    </recommendedName>
</protein>
<dbReference type="Pfam" id="PF07885">
    <property type="entry name" value="Ion_trans_2"/>
    <property type="match status" value="1"/>
</dbReference>